<accession>A0A3B1B5Q8</accession>
<evidence type="ECO:0000313" key="2">
    <source>
        <dbReference type="EMBL" id="VAX01605.1"/>
    </source>
</evidence>
<dbReference type="SUPFAM" id="SSF52833">
    <property type="entry name" value="Thioredoxin-like"/>
    <property type="match status" value="1"/>
</dbReference>
<dbReference type="EMBL" id="UOFS01000049">
    <property type="protein sequence ID" value="VAX01605.1"/>
    <property type="molecule type" value="Genomic_DNA"/>
</dbReference>
<organism evidence="2">
    <name type="scientific">hydrothermal vent metagenome</name>
    <dbReference type="NCBI Taxonomy" id="652676"/>
    <lineage>
        <taxon>unclassified sequences</taxon>
        <taxon>metagenomes</taxon>
        <taxon>ecological metagenomes</taxon>
    </lineage>
</organism>
<dbReference type="Gene3D" id="3.40.30.10">
    <property type="entry name" value="Glutaredoxin"/>
    <property type="match status" value="1"/>
</dbReference>
<sequence length="208" mass="23824">MNQQVSNKERNQNRTKLIILILMFFGSVFIAWLLINNSDTWRPWNTKNNGDLIIPARPITDLNMQTLDAKEFSVKEMVGKWVMVYIGKPECDEQCKINLYNIRQTRLGQKGEHNRIERLYIMVGDAVQLSLKNALNENQGMKLVRVNDVTLPKLLSSFKTQDGIPANTANRVYLVDPIGNLMMKYEQGFDPRGLAKDLELLLKVSLVG</sequence>
<protein>
    <recommendedName>
        <fullName evidence="3">Thioredoxin domain-containing protein</fullName>
    </recommendedName>
</protein>
<name>A0A3B1B5Q8_9ZZZZ</name>
<feature type="transmembrane region" description="Helical" evidence="1">
    <location>
        <begin position="17"/>
        <end position="35"/>
    </location>
</feature>
<dbReference type="InterPro" id="IPR036249">
    <property type="entry name" value="Thioredoxin-like_sf"/>
</dbReference>
<dbReference type="AlphaFoldDB" id="A0A3B1B5Q8"/>
<evidence type="ECO:0008006" key="3">
    <source>
        <dbReference type="Google" id="ProtNLM"/>
    </source>
</evidence>
<evidence type="ECO:0000256" key="1">
    <source>
        <dbReference type="SAM" id="Phobius"/>
    </source>
</evidence>
<gene>
    <name evidence="2" type="ORF">MNBD_GAMMA22-2025</name>
</gene>
<keyword evidence="1" id="KW-1133">Transmembrane helix</keyword>
<keyword evidence="1" id="KW-0812">Transmembrane</keyword>
<reference evidence="2" key="1">
    <citation type="submission" date="2018-06" db="EMBL/GenBank/DDBJ databases">
        <authorList>
            <person name="Zhirakovskaya E."/>
        </authorList>
    </citation>
    <scope>NUCLEOTIDE SEQUENCE</scope>
</reference>
<proteinExistence type="predicted"/>
<keyword evidence="1" id="KW-0472">Membrane</keyword>